<dbReference type="GO" id="GO:1990904">
    <property type="term" value="C:ribonucleoprotein complex"/>
    <property type="evidence" value="ECO:0007669"/>
    <property type="project" value="UniProtKB-KW"/>
</dbReference>
<dbReference type="InterPro" id="IPR014717">
    <property type="entry name" value="Transl_elong_EF1B/ribsomal_bS6"/>
</dbReference>
<evidence type="ECO:0000313" key="5">
    <source>
        <dbReference type="EMBL" id="ADU28007.1"/>
    </source>
</evidence>
<comment type="similarity">
    <text evidence="1 4">Belongs to the bacterial ribosomal protein bS6 family.</text>
</comment>
<dbReference type="PANTHER" id="PTHR21011">
    <property type="entry name" value="MITOCHONDRIAL 28S RIBOSOMAL PROTEIN S6"/>
    <property type="match status" value="1"/>
</dbReference>
<keyword evidence="4" id="KW-0694">RNA-binding</keyword>
<sequence>MATISKYESVIIFKPNLGEEATSALLEKFKTLVSENGTLETVDEWGRRRLAYPIEDENEGIYVQFLFSSDNTFPAELDRQLKLSDGVLRSLIVRK</sequence>
<dbReference type="AlphaFoldDB" id="E6U6D7"/>
<keyword evidence="4 5" id="KW-0689">Ribosomal protein</keyword>
<organism evidence="5 6">
    <name type="scientific">Ethanoligenens harbinense (strain DSM 18485 / JCM 12961 / CGMCC 1.5033 / YUAN-3)</name>
    <dbReference type="NCBI Taxonomy" id="663278"/>
    <lineage>
        <taxon>Bacteria</taxon>
        <taxon>Bacillati</taxon>
        <taxon>Bacillota</taxon>
        <taxon>Clostridia</taxon>
        <taxon>Eubacteriales</taxon>
        <taxon>Oscillospiraceae</taxon>
        <taxon>Ethanoligenens</taxon>
    </lineage>
</organism>
<evidence type="ECO:0000256" key="2">
    <source>
        <dbReference type="ARBA" id="ARBA00035104"/>
    </source>
</evidence>
<dbReference type="GO" id="GO:0003735">
    <property type="term" value="F:structural constituent of ribosome"/>
    <property type="evidence" value="ECO:0007669"/>
    <property type="project" value="InterPro"/>
</dbReference>
<reference evidence="5 6" key="1">
    <citation type="submission" date="2010-12" db="EMBL/GenBank/DDBJ databases">
        <title>Complete sequence of Ethanoligenens harbinense YUAN-3.</title>
        <authorList>
            <person name="Lucas S."/>
            <person name="Copeland A."/>
            <person name="Lapidus A."/>
            <person name="Cheng J.-F."/>
            <person name="Bruce D."/>
            <person name="Goodwin L."/>
            <person name="Pitluck S."/>
            <person name="Chertkov O."/>
            <person name="Misra M."/>
            <person name="Detter J.C."/>
            <person name="Han C."/>
            <person name="Tapia R."/>
            <person name="Land M."/>
            <person name="Hauser L."/>
            <person name="Jeffries C."/>
            <person name="Kyrpides N."/>
            <person name="Ivanova N."/>
            <person name="Mikhailova N."/>
            <person name="Wang A."/>
            <person name="Mouttaki H."/>
            <person name="He Z."/>
            <person name="Zhou J."/>
            <person name="Hemme C.L."/>
            <person name="Woyke T."/>
        </authorList>
    </citation>
    <scope>NUCLEOTIDE SEQUENCE [LARGE SCALE GENOMIC DNA]</scope>
    <source>
        <strain evidence="6">DSM 18485 / JCM 12961 / CGMCC 1.5033 / YUAN-3</strain>
    </source>
</reference>
<dbReference type="GO" id="GO:0070181">
    <property type="term" value="F:small ribosomal subunit rRNA binding"/>
    <property type="evidence" value="ECO:0007669"/>
    <property type="project" value="TreeGrafter"/>
</dbReference>
<dbReference type="InterPro" id="IPR020814">
    <property type="entry name" value="Ribosomal_S6_plastid/chlpt"/>
</dbReference>
<evidence type="ECO:0000256" key="1">
    <source>
        <dbReference type="ARBA" id="ARBA00009512"/>
    </source>
</evidence>
<proteinExistence type="inferred from homology"/>
<dbReference type="Gene3D" id="3.30.70.60">
    <property type="match status" value="1"/>
</dbReference>
<dbReference type="SUPFAM" id="SSF54995">
    <property type="entry name" value="Ribosomal protein S6"/>
    <property type="match status" value="1"/>
</dbReference>
<keyword evidence="4" id="KW-0699">rRNA-binding</keyword>
<evidence type="ECO:0000313" key="6">
    <source>
        <dbReference type="Proteomes" id="UP000001551"/>
    </source>
</evidence>
<dbReference type="STRING" id="663278.Ethha_2514"/>
<dbReference type="NCBIfam" id="TIGR00166">
    <property type="entry name" value="S6"/>
    <property type="match status" value="1"/>
</dbReference>
<name>E6U6D7_ETHHY</name>
<dbReference type="EMBL" id="CP002400">
    <property type="protein sequence ID" value="ADU28007.1"/>
    <property type="molecule type" value="Genomic_DNA"/>
</dbReference>
<dbReference type="GO" id="GO:0005840">
    <property type="term" value="C:ribosome"/>
    <property type="evidence" value="ECO:0007669"/>
    <property type="project" value="UniProtKB-KW"/>
</dbReference>
<protein>
    <recommendedName>
        <fullName evidence="3 4">Small ribosomal subunit protein bS6</fullName>
    </recommendedName>
</protein>
<keyword evidence="4" id="KW-0687">Ribonucleoprotein</keyword>
<dbReference type="CDD" id="cd00473">
    <property type="entry name" value="bS6"/>
    <property type="match status" value="1"/>
</dbReference>
<gene>
    <name evidence="4" type="primary">rpsF</name>
    <name evidence="5" type="ordered locus">Ethha_2514</name>
</gene>
<dbReference type="eggNOG" id="COG0360">
    <property type="taxonomic scope" value="Bacteria"/>
</dbReference>
<dbReference type="Pfam" id="PF01250">
    <property type="entry name" value="Ribosomal_S6"/>
    <property type="match status" value="1"/>
</dbReference>
<dbReference type="PANTHER" id="PTHR21011:SF1">
    <property type="entry name" value="SMALL RIBOSOMAL SUBUNIT PROTEIN BS6M"/>
    <property type="match status" value="1"/>
</dbReference>
<dbReference type="InterPro" id="IPR035980">
    <property type="entry name" value="Ribosomal_bS6_sf"/>
</dbReference>
<dbReference type="KEGG" id="eha:Ethha_2514"/>
<dbReference type="InterPro" id="IPR000529">
    <property type="entry name" value="Ribosomal_bS6"/>
</dbReference>
<dbReference type="GO" id="GO:0005737">
    <property type="term" value="C:cytoplasm"/>
    <property type="evidence" value="ECO:0007669"/>
    <property type="project" value="UniProtKB-ARBA"/>
</dbReference>
<evidence type="ECO:0000256" key="4">
    <source>
        <dbReference type="HAMAP-Rule" id="MF_00360"/>
    </source>
</evidence>
<comment type="function">
    <text evidence="2 4">Binds together with bS18 to 16S ribosomal RNA.</text>
</comment>
<evidence type="ECO:0000256" key="3">
    <source>
        <dbReference type="ARBA" id="ARBA00035294"/>
    </source>
</evidence>
<dbReference type="RefSeq" id="WP_013486350.1">
    <property type="nucleotide sequence ID" value="NC_014828.1"/>
</dbReference>
<dbReference type="HAMAP" id="MF_00360">
    <property type="entry name" value="Ribosomal_bS6"/>
    <property type="match status" value="1"/>
</dbReference>
<dbReference type="HOGENOM" id="CLU_113441_5_1_9"/>
<dbReference type="Proteomes" id="UP000001551">
    <property type="component" value="Chromosome"/>
</dbReference>
<accession>E6U6D7</accession>
<keyword evidence="6" id="KW-1185">Reference proteome</keyword>
<dbReference type="GO" id="GO:0006412">
    <property type="term" value="P:translation"/>
    <property type="evidence" value="ECO:0007669"/>
    <property type="project" value="UniProtKB-UniRule"/>
</dbReference>